<evidence type="ECO:0000256" key="7">
    <source>
        <dbReference type="ARBA" id="ARBA00022777"/>
    </source>
</evidence>
<dbReference type="AlphaFoldDB" id="A0A378UJM6"/>
<dbReference type="Pfam" id="PF00512">
    <property type="entry name" value="HisKA"/>
    <property type="match status" value="1"/>
</dbReference>
<dbReference type="GO" id="GO:0005886">
    <property type="term" value="C:plasma membrane"/>
    <property type="evidence" value="ECO:0007669"/>
    <property type="project" value="TreeGrafter"/>
</dbReference>
<feature type="domain" description="HAMP" evidence="15">
    <location>
        <begin position="162"/>
        <end position="214"/>
    </location>
</feature>
<evidence type="ECO:0000256" key="3">
    <source>
        <dbReference type="ARBA" id="ARBA00012438"/>
    </source>
</evidence>
<evidence type="ECO:0000256" key="5">
    <source>
        <dbReference type="ARBA" id="ARBA00022679"/>
    </source>
</evidence>
<keyword evidence="5 16" id="KW-0808">Transferase</keyword>
<keyword evidence="13" id="KW-0732">Signal</keyword>
<keyword evidence="17" id="KW-1185">Reference proteome</keyword>
<dbReference type="InterPro" id="IPR036097">
    <property type="entry name" value="HisK_dim/P_sf"/>
</dbReference>
<keyword evidence="7" id="KW-0418">Kinase</keyword>
<comment type="subcellular location">
    <subcellularLocation>
        <location evidence="2">Membrane</location>
        <topology evidence="2">Multi-pass membrane protein</topology>
    </subcellularLocation>
</comment>
<keyword evidence="9" id="KW-0902">Two-component regulatory system</keyword>
<dbReference type="PROSITE" id="PS50109">
    <property type="entry name" value="HIS_KIN"/>
    <property type="match status" value="1"/>
</dbReference>
<dbReference type="Pfam" id="PF02518">
    <property type="entry name" value="HATPase_c"/>
    <property type="match status" value="1"/>
</dbReference>
<evidence type="ECO:0000256" key="10">
    <source>
        <dbReference type="ARBA" id="ARBA00023136"/>
    </source>
</evidence>
<feature type="domain" description="Histidine kinase" evidence="14">
    <location>
        <begin position="222"/>
        <end position="435"/>
    </location>
</feature>
<evidence type="ECO:0000256" key="8">
    <source>
        <dbReference type="ARBA" id="ARBA00022989"/>
    </source>
</evidence>
<dbReference type="InterPro" id="IPR005467">
    <property type="entry name" value="His_kinase_dom"/>
</dbReference>
<evidence type="ECO:0000256" key="2">
    <source>
        <dbReference type="ARBA" id="ARBA00004141"/>
    </source>
</evidence>
<feature type="compositionally biased region" description="Basic and acidic residues" evidence="11">
    <location>
        <begin position="85"/>
        <end position="96"/>
    </location>
</feature>
<dbReference type="Proteomes" id="UP000254651">
    <property type="component" value="Unassembled WGS sequence"/>
</dbReference>
<protein>
    <recommendedName>
        <fullName evidence="3">histidine kinase</fullName>
        <ecNumber evidence="3">2.7.13.3</ecNumber>
    </recommendedName>
</protein>
<reference evidence="16 17" key="1">
    <citation type="submission" date="2018-06" db="EMBL/GenBank/DDBJ databases">
        <authorList>
            <consortium name="Pathogen Informatics"/>
            <person name="Doyle S."/>
        </authorList>
    </citation>
    <scope>NUCLEOTIDE SEQUENCE [LARGE SCALE GENOMIC DNA]</scope>
    <source>
        <strain evidence="16 17">NCTC10295</strain>
    </source>
</reference>
<sequence length="441" mass="48861">MNLIRYFRHSLQIKISLALTAAALTAALAAGAVAFWDTYTETHKLQDDLLRQTARHLEASTRLSGDEADSDADAQIDVQTSDTPADQRRFDPDRYPESGFYTLEDDGDTLRLYIQRDGGHYTAVMQENEYRDDLAEAAAWNSALPPLLLIPLTALLTFWITRRTLRPVRRLSEELAQRDEGDLTPLDETGVPSEIRGFVSAVNRQFARSADMMAQQQRFIADAAHELRSPLTALSLQAERLDDAALPPDIRAQIADMRQSIRRNRHLTEQLLSLARAQSAAEPRRSALSARDLMRRLIEDLLPISSAKAQDLGVEGDGDVTLYADDTAVYTLIKTLADNAVRYTPAGGRIDLSCRRENGWVVFAVEDDGPGIPAAERARVLDPFYRILGSGEQGTGLGLSIADNIAKRYGGRIRLSDSPNFEHGLLAEAWLAAHLLREKAA</sequence>
<keyword evidence="6 12" id="KW-0812">Transmembrane</keyword>
<evidence type="ECO:0000256" key="4">
    <source>
        <dbReference type="ARBA" id="ARBA00022553"/>
    </source>
</evidence>
<dbReference type="EMBL" id="UGQS01000002">
    <property type="protein sequence ID" value="STZ77320.1"/>
    <property type="molecule type" value="Genomic_DNA"/>
</dbReference>
<dbReference type="InterPro" id="IPR004358">
    <property type="entry name" value="Sig_transdc_His_kin-like_C"/>
</dbReference>
<keyword evidence="10 12" id="KW-0472">Membrane</keyword>
<evidence type="ECO:0000256" key="13">
    <source>
        <dbReference type="SAM" id="SignalP"/>
    </source>
</evidence>
<comment type="catalytic activity">
    <reaction evidence="1">
        <text>ATP + protein L-histidine = ADP + protein N-phospho-L-histidine.</text>
        <dbReference type="EC" id="2.7.13.3"/>
    </reaction>
</comment>
<dbReference type="InterPro" id="IPR050428">
    <property type="entry name" value="TCS_sensor_his_kinase"/>
</dbReference>
<dbReference type="Gene3D" id="1.10.287.130">
    <property type="match status" value="1"/>
</dbReference>
<evidence type="ECO:0000313" key="17">
    <source>
        <dbReference type="Proteomes" id="UP000254651"/>
    </source>
</evidence>
<dbReference type="PROSITE" id="PS50885">
    <property type="entry name" value="HAMP"/>
    <property type="match status" value="1"/>
</dbReference>
<dbReference type="Gene3D" id="3.30.565.10">
    <property type="entry name" value="Histidine kinase-like ATPase, C-terminal domain"/>
    <property type="match status" value="1"/>
</dbReference>
<evidence type="ECO:0000256" key="6">
    <source>
        <dbReference type="ARBA" id="ARBA00022692"/>
    </source>
</evidence>
<dbReference type="SMART" id="SM00387">
    <property type="entry name" value="HATPase_c"/>
    <property type="match status" value="1"/>
</dbReference>
<evidence type="ECO:0000259" key="15">
    <source>
        <dbReference type="PROSITE" id="PS50885"/>
    </source>
</evidence>
<dbReference type="PANTHER" id="PTHR45436">
    <property type="entry name" value="SENSOR HISTIDINE KINASE YKOH"/>
    <property type="match status" value="1"/>
</dbReference>
<dbReference type="SUPFAM" id="SSF47384">
    <property type="entry name" value="Homodimeric domain of signal transducing histidine kinase"/>
    <property type="match status" value="1"/>
</dbReference>
<keyword evidence="8 12" id="KW-1133">Transmembrane helix</keyword>
<evidence type="ECO:0000313" key="16">
    <source>
        <dbReference type="EMBL" id="STZ77320.1"/>
    </source>
</evidence>
<evidence type="ECO:0000256" key="12">
    <source>
        <dbReference type="SAM" id="Phobius"/>
    </source>
</evidence>
<evidence type="ECO:0000256" key="9">
    <source>
        <dbReference type="ARBA" id="ARBA00023012"/>
    </source>
</evidence>
<dbReference type="CDD" id="cd00075">
    <property type="entry name" value="HATPase"/>
    <property type="match status" value="1"/>
</dbReference>
<feature type="chain" id="PRO_5016730447" description="histidine kinase" evidence="13">
    <location>
        <begin position="35"/>
        <end position="441"/>
    </location>
</feature>
<feature type="signal peptide" evidence="13">
    <location>
        <begin position="1"/>
        <end position="34"/>
    </location>
</feature>
<name>A0A378UJM6_BERDE</name>
<dbReference type="CDD" id="cd00082">
    <property type="entry name" value="HisKA"/>
    <property type="match status" value="1"/>
</dbReference>
<gene>
    <name evidence="16" type="primary">qseC</name>
    <name evidence="16" type="ORF">NCTC10295_02137</name>
</gene>
<dbReference type="RefSeq" id="WP_066076786.1">
    <property type="nucleotide sequence ID" value="NZ_CP181246.1"/>
</dbReference>
<dbReference type="SMART" id="SM00388">
    <property type="entry name" value="HisKA"/>
    <property type="match status" value="1"/>
</dbReference>
<dbReference type="EC" id="2.7.13.3" evidence="3"/>
<accession>A0A378UJM6</accession>
<dbReference type="InterPro" id="IPR036890">
    <property type="entry name" value="HATPase_C_sf"/>
</dbReference>
<dbReference type="InterPro" id="IPR003660">
    <property type="entry name" value="HAMP_dom"/>
</dbReference>
<evidence type="ECO:0000259" key="14">
    <source>
        <dbReference type="PROSITE" id="PS50109"/>
    </source>
</evidence>
<evidence type="ECO:0000256" key="1">
    <source>
        <dbReference type="ARBA" id="ARBA00000085"/>
    </source>
</evidence>
<dbReference type="PANTHER" id="PTHR45436:SF15">
    <property type="entry name" value="SENSOR HISTIDINE KINASE CUSS"/>
    <property type="match status" value="1"/>
</dbReference>
<evidence type="ECO:0000256" key="11">
    <source>
        <dbReference type="SAM" id="MobiDB-lite"/>
    </source>
</evidence>
<dbReference type="InterPro" id="IPR003594">
    <property type="entry name" value="HATPase_dom"/>
</dbReference>
<dbReference type="InterPro" id="IPR003661">
    <property type="entry name" value="HisK_dim/P_dom"/>
</dbReference>
<feature type="region of interest" description="Disordered" evidence="11">
    <location>
        <begin position="60"/>
        <end position="98"/>
    </location>
</feature>
<dbReference type="PRINTS" id="PR00344">
    <property type="entry name" value="BCTRLSENSOR"/>
</dbReference>
<dbReference type="GO" id="GO:0000155">
    <property type="term" value="F:phosphorelay sensor kinase activity"/>
    <property type="evidence" value="ECO:0007669"/>
    <property type="project" value="InterPro"/>
</dbReference>
<dbReference type="SUPFAM" id="SSF55874">
    <property type="entry name" value="ATPase domain of HSP90 chaperone/DNA topoisomerase II/histidine kinase"/>
    <property type="match status" value="1"/>
</dbReference>
<feature type="transmembrane region" description="Helical" evidence="12">
    <location>
        <begin position="143"/>
        <end position="161"/>
    </location>
</feature>
<proteinExistence type="predicted"/>
<keyword evidence="4" id="KW-0597">Phosphoprotein</keyword>
<organism evidence="16 17">
    <name type="scientific">Bergeriella denitrificans</name>
    <name type="common">Neisseria denitrificans</name>
    <dbReference type="NCBI Taxonomy" id="494"/>
    <lineage>
        <taxon>Bacteria</taxon>
        <taxon>Pseudomonadati</taxon>
        <taxon>Pseudomonadota</taxon>
        <taxon>Betaproteobacteria</taxon>
        <taxon>Neisseriales</taxon>
        <taxon>Neisseriaceae</taxon>
        <taxon>Bergeriella</taxon>
    </lineage>
</organism>